<dbReference type="PROSITE" id="PS51257">
    <property type="entry name" value="PROKAR_LIPOPROTEIN"/>
    <property type="match status" value="1"/>
</dbReference>
<reference evidence="3" key="2">
    <citation type="journal article" date="2021" name="PeerJ">
        <title>Extensive microbial diversity within the chicken gut microbiome revealed by metagenomics and culture.</title>
        <authorList>
            <person name="Gilroy R."/>
            <person name="Ravi A."/>
            <person name="Getino M."/>
            <person name="Pursley I."/>
            <person name="Horton D.L."/>
            <person name="Alikhan N.F."/>
            <person name="Baker D."/>
            <person name="Gharbi K."/>
            <person name="Hall N."/>
            <person name="Watson M."/>
            <person name="Adriaenssens E.M."/>
            <person name="Foster-Nyarko E."/>
            <person name="Jarju S."/>
            <person name="Secka A."/>
            <person name="Antonio M."/>
            <person name="Oren A."/>
            <person name="Chaudhuri R.R."/>
            <person name="La Ragione R."/>
            <person name="Hildebrand F."/>
            <person name="Pallen M.J."/>
        </authorList>
    </citation>
    <scope>NUCLEOTIDE SEQUENCE</scope>
    <source>
        <strain evidence="3">ChiGjej1B1-1684</strain>
    </source>
</reference>
<dbReference type="EMBL" id="DVNG01000036">
    <property type="protein sequence ID" value="HIU49919.1"/>
    <property type="molecule type" value="Genomic_DNA"/>
</dbReference>
<dbReference type="AlphaFoldDB" id="A0A9D1LXK2"/>
<evidence type="ECO:0000256" key="1">
    <source>
        <dbReference type="SAM" id="Coils"/>
    </source>
</evidence>
<feature type="signal peptide" evidence="2">
    <location>
        <begin position="1"/>
        <end position="19"/>
    </location>
</feature>
<keyword evidence="2" id="KW-0732">Signal</keyword>
<evidence type="ECO:0000313" key="4">
    <source>
        <dbReference type="Proteomes" id="UP000824118"/>
    </source>
</evidence>
<reference evidence="3" key="1">
    <citation type="submission" date="2020-10" db="EMBL/GenBank/DDBJ databases">
        <authorList>
            <person name="Gilroy R."/>
        </authorList>
    </citation>
    <scope>NUCLEOTIDE SEQUENCE</scope>
    <source>
        <strain evidence="3">ChiGjej1B1-1684</strain>
    </source>
</reference>
<evidence type="ECO:0000256" key="2">
    <source>
        <dbReference type="SAM" id="SignalP"/>
    </source>
</evidence>
<keyword evidence="1" id="KW-0175">Coiled coil</keyword>
<feature type="coiled-coil region" evidence="1">
    <location>
        <begin position="250"/>
        <end position="277"/>
    </location>
</feature>
<comment type="caution">
    <text evidence="3">The sequence shown here is derived from an EMBL/GenBank/DDBJ whole genome shotgun (WGS) entry which is preliminary data.</text>
</comment>
<proteinExistence type="predicted"/>
<evidence type="ECO:0000313" key="3">
    <source>
        <dbReference type="EMBL" id="HIU49919.1"/>
    </source>
</evidence>
<accession>A0A9D1LXK2</accession>
<dbReference type="Proteomes" id="UP000824118">
    <property type="component" value="Unassembled WGS sequence"/>
</dbReference>
<gene>
    <name evidence="3" type="ORF">IAD22_02740</name>
</gene>
<feature type="chain" id="PRO_5038978908" evidence="2">
    <location>
        <begin position="20"/>
        <end position="282"/>
    </location>
</feature>
<name>A0A9D1LXK2_9FIRM</name>
<protein>
    <submittedName>
        <fullName evidence="3">Uncharacterized protein</fullName>
    </submittedName>
</protein>
<sequence length="282" mass="33280">MKKLLSVFLFAVIAMSVFTGCSDNPSGDDSLRARVGDFAIVVDEFKEALLPMDNDGYIYSNAVQTVCEYTDGKATQQEAVDAVVQAYSELEKAESEIEEKTLDEETENILKEYGIYPEEFEVFINFRTQDLSTYIENLSYLYYYLQNDVKYNSEFNTNNLIFVSKIDRLIQENNRDYYYYANINYWFVDRTDEEVEYLLQELDKDLKWCSVSEDEYVWENSAEIVEEKSMEYIYIYEDYLSLFAEYLGLSEEESEEMDDMLDRLENIEKDREDNDKQSAIQL</sequence>
<organism evidence="3 4">
    <name type="scientific">Candidatus Limousia pullorum</name>
    <dbReference type="NCBI Taxonomy" id="2840860"/>
    <lineage>
        <taxon>Bacteria</taxon>
        <taxon>Bacillati</taxon>
        <taxon>Bacillota</taxon>
        <taxon>Clostridia</taxon>
        <taxon>Eubacteriales</taxon>
        <taxon>Oscillospiraceae</taxon>
        <taxon>Oscillospiraceae incertae sedis</taxon>
        <taxon>Candidatus Limousia</taxon>
    </lineage>
</organism>